<feature type="transmembrane region" description="Helical" evidence="6">
    <location>
        <begin position="278"/>
        <end position="299"/>
    </location>
</feature>
<feature type="transmembrane region" description="Helical" evidence="6">
    <location>
        <begin position="216"/>
        <end position="236"/>
    </location>
</feature>
<name>A0A3S4JXL9_SERRU</name>
<evidence type="ECO:0000256" key="3">
    <source>
        <dbReference type="ARBA" id="ARBA00022692"/>
    </source>
</evidence>
<dbReference type="Gene3D" id="1.10.357.140">
    <property type="entry name" value="UbiA prenyltransferase"/>
    <property type="match status" value="1"/>
</dbReference>
<sequence length="301" mass="33951">MAEDISIQKRRGVMFELWLSWRFVKNNIWAGAVAPTLFTLALCAANSLAGTEIAISTLASFIYAYLHLYVFDINSQIFGIEEDKINKPDRPLAAKIITLASAKVRVVIFTLLFFAYGICLGVVGWTLLWVLFVLLYSYTPWSNNWLLKNLFVALGILTLLPVAAHNAGVPLREIAHWLLSLLVMTSYMITTQDLRDVKGDARIGRKTFPLVYGMRTAKNALSLAYLLSLVIAHYTLFTPGENGSSGALLIFESGSAVILLCIAVRLCKQDADCRYDHFTYRLWEYWYTLVCISIFAFYISR</sequence>
<evidence type="ECO:0000313" key="8">
    <source>
        <dbReference type="Proteomes" id="UP000271603"/>
    </source>
</evidence>
<keyword evidence="5 6" id="KW-0472">Membrane</keyword>
<proteinExistence type="predicted"/>
<gene>
    <name evidence="7" type="ORF">NCTC9419_04421</name>
</gene>
<feature type="transmembrane region" description="Helical" evidence="6">
    <location>
        <begin position="122"/>
        <end position="138"/>
    </location>
</feature>
<protein>
    <submittedName>
        <fullName evidence="7">Prenyltransferase</fullName>
    </submittedName>
</protein>
<evidence type="ECO:0000256" key="2">
    <source>
        <dbReference type="ARBA" id="ARBA00022475"/>
    </source>
</evidence>
<feature type="transmembrane region" description="Helical" evidence="6">
    <location>
        <begin position="150"/>
        <end position="168"/>
    </location>
</feature>
<dbReference type="EMBL" id="LR134155">
    <property type="protein sequence ID" value="VEA72805.1"/>
    <property type="molecule type" value="Genomic_DNA"/>
</dbReference>
<evidence type="ECO:0000256" key="5">
    <source>
        <dbReference type="ARBA" id="ARBA00023136"/>
    </source>
</evidence>
<accession>A0A3S4JXL9</accession>
<dbReference type="AlphaFoldDB" id="A0A3S4JXL9"/>
<reference evidence="7 8" key="1">
    <citation type="submission" date="2018-12" db="EMBL/GenBank/DDBJ databases">
        <authorList>
            <consortium name="Pathogen Informatics"/>
        </authorList>
    </citation>
    <scope>NUCLEOTIDE SEQUENCE [LARGE SCALE GENOMIC DNA]</scope>
    <source>
        <strain evidence="7 8">NCTC9419</strain>
    </source>
</reference>
<dbReference type="PANTHER" id="PTHR42723">
    <property type="entry name" value="CHLOROPHYLL SYNTHASE"/>
    <property type="match status" value="1"/>
</dbReference>
<dbReference type="Pfam" id="PF01040">
    <property type="entry name" value="UbiA"/>
    <property type="match status" value="1"/>
</dbReference>
<comment type="subcellular location">
    <subcellularLocation>
        <location evidence="1">Membrane</location>
        <topology evidence="1">Multi-pass membrane protein</topology>
    </subcellularLocation>
</comment>
<keyword evidence="7" id="KW-0808">Transferase</keyword>
<evidence type="ECO:0000256" key="1">
    <source>
        <dbReference type="ARBA" id="ARBA00004141"/>
    </source>
</evidence>
<dbReference type="InterPro" id="IPR044878">
    <property type="entry name" value="UbiA_sf"/>
</dbReference>
<dbReference type="GO" id="GO:0016765">
    <property type="term" value="F:transferase activity, transferring alkyl or aryl (other than methyl) groups"/>
    <property type="evidence" value="ECO:0007669"/>
    <property type="project" value="InterPro"/>
</dbReference>
<keyword evidence="2" id="KW-1003">Cell membrane</keyword>
<feature type="transmembrane region" description="Helical" evidence="6">
    <location>
        <begin position="28"/>
        <end position="47"/>
    </location>
</feature>
<organism evidence="7 8">
    <name type="scientific">Serratia rubidaea</name>
    <name type="common">Serratia marinorubra</name>
    <dbReference type="NCBI Taxonomy" id="61652"/>
    <lineage>
        <taxon>Bacteria</taxon>
        <taxon>Pseudomonadati</taxon>
        <taxon>Pseudomonadota</taxon>
        <taxon>Gammaproteobacteria</taxon>
        <taxon>Enterobacterales</taxon>
        <taxon>Yersiniaceae</taxon>
        <taxon>Serratia</taxon>
    </lineage>
</organism>
<dbReference type="InterPro" id="IPR000537">
    <property type="entry name" value="UbiA_prenyltransferase"/>
</dbReference>
<feature type="transmembrane region" description="Helical" evidence="6">
    <location>
        <begin position="53"/>
        <end position="71"/>
    </location>
</feature>
<dbReference type="GO" id="GO:0016020">
    <property type="term" value="C:membrane"/>
    <property type="evidence" value="ECO:0007669"/>
    <property type="project" value="UniProtKB-SubCell"/>
</dbReference>
<dbReference type="CDD" id="cd13965">
    <property type="entry name" value="PT_UbiA_3"/>
    <property type="match status" value="1"/>
</dbReference>
<dbReference type="STRING" id="61652.AXX16_3543"/>
<dbReference type="Proteomes" id="UP000271603">
    <property type="component" value="Chromosome"/>
</dbReference>
<dbReference type="PANTHER" id="PTHR42723:SF1">
    <property type="entry name" value="CHLOROPHYLL SYNTHASE, CHLOROPLASTIC"/>
    <property type="match status" value="1"/>
</dbReference>
<evidence type="ECO:0000313" key="7">
    <source>
        <dbReference type="EMBL" id="VEA72805.1"/>
    </source>
</evidence>
<keyword evidence="3 6" id="KW-0812">Transmembrane</keyword>
<evidence type="ECO:0000256" key="4">
    <source>
        <dbReference type="ARBA" id="ARBA00022989"/>
    </source>
</evidence>
<evidence type="ECO:0000256" key="6">
    <source>
        <dbReference type="SAM" id="Phobius"/>
    </source>
</evidence>
<dbReference type="InterPro" id="IPR050475">
    <property type="entry name" value="Prenyltransferase_related"/>
</dbReference>
<feature type="transmembrane region" description="Helical" evidence="6">
    <location>
        <begin position="248"/>
        <end position="266"/>
    </location>
</feature>
<keyword evidence="4 6" id="KW-1133">Transmembrane helix</keyword>